<evidence type="ECO:0000256" key="1">
    <source>
        <dbReference type="SAM" id="MobiDB-lite"/>
    </source>
</evidence>
<evidence type="ECO:0000313" key="2">
    <source>
        <dbReference type="EMBL" id="CCD18762.1"/>
    </source>
</evidence>
<accession>F9WMK5</accession>
<sequence>MMNGTFHAQGYNYREQSYPLNPHALNWSPSICVNQGMYDATVPASVCPPCRQLGVGLGWMPPHPLCMCGVAGEMSYNQHPPLMWEADANARQNYYPPACPSWWMDQKALMDRNFVPGGAPPTIPTVCAPHNPLYRTRHRNTRVQGQSHGRLPDLSEYSADAPNNLLCPHPSCYDPCSVVPEFRNHLGQFRSSANSSCLLCGRSGHRYTACELFDGKTVCFVDISSTCIYAMRHEHWIERATLGDVCLFFAASLGYVPDGLRLYIGYREVITAHHDPSTRCCDLQLLPGTDVGFIVLPEAPALTAPQVPSTGVGRYGTGGCNGGEVRVVEPLEVSTITKASQISVSTHTTEKECLSERDGGSITIAAAVAVHDRATTEVSEGEDYEAVDRVGAADDGNLTDSPVDSHSPSNHDVGVRSSVLEACRMPVCAQTVEMESEKGL</sequence>
<dbReference type="EMBL" id="CAEX01001787">
    <property type="protein sequence ID" value="CCD18762.1"/>
    <property type="molecule type" value="Genomic_DNA"/>
</dbReference>
<dbReference type="AlphaFoldDB" id="F9WMK5"/>
<organism evidence="2 3">
    <name type="scientific">Trypanosoma vivax (strain Y486)</name>
    <dbReference type="NCBI Taxonomy" id="1055687"/>
    <lineage>
        <taxon>Eukaryota</taxon>
        <taxon>Discoba</taxon>
        <taxon>Euglenozoa</taxon>
        <taxon>Kinetoplastea</taxon>
        <taxon>Metakinetoplastina</taxon>
        <taxon>Trypanosomatida</taxon>
        <taxon>Trypanosomatidae</taxon>
        <taxon>Trypanosoma</taxon>
        <taxon>Duttonella</taxon>
    </lineage>
</organism>
<feature type="non-terminal residue" evidence="2">
    <location>
        <position position="440"/>
    </location>
</feature>
<reference evidence="2 3" key="1">
    <citation type="journal article" date="2012" name="Proc. Natl. Acad. Sci. U.S.A.">
        <title>Antigenic diversity is generated by distinct evolutionary mechanisms in African trypanosome species.</title>
        <authorList>
            <person name="Jackson A.P."/>
            <person name="Berry A."/>
            <person name="Aslett M."/>
            <person name="Allison H.C."/>
            <person name="Burton P."/>
            <person name="Vavrova-Anderson J."/>
            <person name="Brown R."/>
            <person name="Browne H."/>
            <person name="Corton N."/>
            <person name="Hauser H."/>
            <person name="Gamble J."/>
            <person name="Gilderthorp R."/>
            <person name="Marcello L."/>
            <person name="McQuillan J."/>
            <person name="Otto T.D."/>
            <person name="Quail M.A."/>
            <person name="Sanders M.J."/>
            <person name="van Tonder A."/>
            <person name="Ginger M.L."/>
            <person name="Field M.C."/>
            <person name="Barry J.D."/>
            <person name="Hertz-Fowler C."/>
            <person name="Berriman M."/>
        </authorList>
    </citation>
    <scope>NUCLEOTIDE SEQUENCE</scope>
    <source>
        <strain evidence="2 3">Y486</strain>
    </source>
</reference>
<feature type="region of interest" description="Disordered" evidence="1">
    <location>
        <begin position="392"/>
        <end position="413"/>
    </location>
</feature>
<dbReference type="VEuPathDB" id="TriTrypDB:TvY486_0001290"/>
<dbReference type="Proteomes" id="UP000009027">
    <property type="component" value="Unassembled WGS sequence"/>
</dbReference>
<keyword evidence="3" id="KW-1185">Reference proteome</keyword>
<evidence type="ECO:0000313" key="3">
    <source>
        <dbReference type="Proteomes" id="UP000009027"/>
    </source>
</evidence>
<proteinExistence type="predicted"/>
<name>F9WMK5_TRYVY</name>
<feature type="compositionally biased region" description="Polar residues" evidence="1">
    <location>
        <begin position="398"/>
        <end position="410"/>
    </location>
</feature>
<gene>
    <name evidence="2" type="ORF">TvY486_0001290</name>
</gene>
<protein>
    <submittedName>
        <fullName evidence="2">Uncharacterized protein</fullName>
    </submittedName>
</protein>